<feature type="coiled-coil region" evidence="4">
    <location>
        <begin position="753"/>
        <end position="792"/>
    </location>
</feature>
<organism evidence="7 8">
    <name type="scientific">Microbotryum saponariae</name>
    <dbReference type="NCBI Taxonomy" id="289078"/>
    <lineage>
        <taxon>Eukaryota</taxon>
        <taxon>Fungi</taxon>
        <taxon>Dikarya</taxon>
        <taxon>Basidiomycota</taxon>
        <taxon>Pucciniomycotina</taxon>
        <taxon>Microbotryomycetes</taxon>
        <taxon>Microbotryales</taxon>
        <taxon>Microbotryaceae</taxon>
        <taxon>Microbotryum</taxon>
    </lineage>
</organism>
<evidence type="ECO:0000313" key="7">
    <source>
        <dbReference type="EMBL" id="SCZ91058.1"/>
    </source>
</evidence>
<evidence type="ECO:0000256" key="5">
    <source>
        <dbReference type="SAM" id="MobiDB-lite"/>
    </source>
</evidence>
<dbReference type="OrthoDB" id="303107at2759"/>
<evidence type="ECO:0000256" key="4">
    <source>
        <dbReference type="SAM" id="Coils"/>
    </source>
</evidence>
<feature type="region of interest" description="Disordered" evidence="5">
    <location>
        <begin position="230"/>
        <end position="254"/>
    </location>
</feature>
<sequence>MARYGAVKADRAPPAPPAPAAVLALRKDVRMAAISQFINLFKKHVNLQFEIEASGEARRLDLEYDLAGERPNSVVPTLLGKLCNTLANDRNTNSTNWLPALRRAYSRRLTNREDNPFYRYEQGPVEPIAPAPAAAAAAADQPTSSADPSAAAAEGTPRTESMQVDAIGTTGLDPAPDTSTADTAAATADAKSDQAAKDPLSTEPATDPTNSAASAAQPIVVDRVDLSDTESATAAPVASTSALPAATDPDDDPIPLGATERRVEVGWEEVDVDTKIQAIYNVCEWHMYEPERFRRSLKASVDDDDTSWRIEPIGKDAKGNKYYLLDPWRIWIHRAVPKKRKQKGVILVEESDDDDDDVPAFKGKGKLKAKDVGVSNGTRSSLARASNGRKHSRSVSATDLASDETPSKRSRRNRTEEVWEEIPKELLQEWGVDGNELLNDDRTKREGSAVSSALTSLDDDEDATSKAGKTESKPNGEAGTETKRAVPVGETKWEDDFWVERDQIDALQGFVEWEAVSADPHKSHRTPPRLVSNRDRTDSVQTCLTLDDWTAFADKFAKSHNTHEMALHERINSVLLPRARAALTAIEKARQQEYFSMVRKRSTRIASKESEEEQRQRFAAIKEAEEAKASRASRHKVPVTEDPDAIESAYVPAVQPPQETREERLKKREEEKQAKELALEQAQIEAVAQAQRAAETESTNGAIAAVVENATPVPEVKNDAASAEQTEKERNARVEAENTAAAVSAAAESAAAEQAAKDAAAKAAKQAEAAKRKKEKKAAKEKQHAAAAAEQAAAAALLFSAAQPVYSVVAAAAAAPPLEAQDPWYFDCEICKVAGWNYDDGHTVMCCEQCDEWQHVACHVQRDLLMNKPAQQYEDERFAFYCSKCRADPRRKPRKVPAKSTLAKAAAPAQAVVASASPQQSPPLVPTPKTTNTKSTTPKVAATKQQHKTPATPAARPNAKSPLLAKANGHVPSPASAPRPAPAPKAAVAPSKAASQTPKSSSQPPRPASQPPKSASQPPKPVVGSASPATAVASPTVVASQPVAAQPAASLPAAGQPSLSYPALKALIESNPVLINQLPPQYQSHFSQLLGIPVPYPVAGAASSPKASTSGSG</sequence>
<feature type="region of interest" description="Disordered" evidence="5">
    <location>
        <begin position="624"/>
        <end position="674"/>
    </location>
</feature>
<feature type="compositionally biased region" description="Low complexity" evidence="5">
    <location>
        <begin position="1011"/>
        <end position="1056"/>
    </location>
</feature>
<dbReference type="InterPro" id="IPR001965">
    <property type="entry name" value="Znf_PHD"/>
</dbReference>
<dbReference type="PANTHER" id="PTHR14296">
    <property type="entry name" value="REMODELING AND SPACING FACTOR 1"/>
    <property type="match status" value="1"/>
</dbReference>
<keyword evidence="8" id="KW-1185">Reference proteome</keyword>
<dbReference type="AlphaFoldDB" id="A0A2X0LBY8"/>
<evidence type="ECO:0000313" key="8">
    <source>
        <dbReference type="Proteomes" id="UP000249723"/>
    </source>
</evidence>
<gene>
    <name evidence="7" type="ORF">BZ3500_MVSOF-1268-A1-R1_CHR1-3G02521</name>
</gene>
<dbReference type="Gene3D" id="3.30.40.10">
    <property type="entry name" value="Zinc/RING finger domain, C3HC4 (zinc finger)"/>
    <property type="match status" value="1"/>
</dbReference>
<feature type="region of interest" description="Disordered" evidence="5">
    <location>
        <begin position="437"/>
        <end position="489"/>
    </location>
</feature>
<dbReference type="STRING" id="289078.A0A2X0LBY8"/>
<dbReference type="GO" id="GO:0008270">
    <property type="term" value="F:zinc ion binding"/>
    <property type="evidence" value="ECO:0007669"/>
    <property type="project" value="UniProtKB-KW"/>
</dbReference>
<accession>A0A2X0LBY8</accession>
<feature type="region of interest" description="Disordered" evidence="5">
    <location>
        <begin position="715"/>
        <end position="739"/>
    </location>
</feature>
<evidence type="ECO:0000259" key="6">
    <source>
        <dbReference type="SMART" id="SM00249"/>
    </source>
</evidence>
<feature type="compositionally biased region" description="Low complexity" evidence="5">
    <location>
        <begin position="173"/>
        <end position="189"/>
    </location>
</feature>
<keyword evidence="4" id="KW-0175">Coiled coil</keyword>
<dbReference type="InterPro" id="IPR013083">
    <property type="entry name" value="Znf_RING/FYVE/PHD"/>
</dbReference>
<dbReference type="SUPFAM" id="SSF57903">
    <property type="entry name" value="FYVE/PHD zinc finger"/>
    <property type="match status" value="1"/>
</dbReference>
<feature type="compositionally biased region" description="Basic and acidic residues" evidence="5">
    <location>
        <begin position="659"/>
        <end position="674"/>
    </location>
</feature>
<feature type="domain" description="Zinc finger PHD-type" evidence="6">
    <location>
        <begin position="827"/>
        <end position="886"/>
    </location>
</feature>
<feature type="compositionally biased region" description="Basic and acidic residues" evidence="5">
    <location>
        <begin position="468"/>
        <end position="484"/>
    </location>
</feature>
<feature type="compositionally biased region" description="Low complexity" evidence="5">
    <location>
        <begin position="984"/>
        <end position="1003"/>
    </location>
</feature>
<feature type="compositionally biased region" description="Polar residues" evidence="5">
    <location>
        <begin position="375"/>
        <end position="384"/>
    </location>
</feature>
<protein>
    <submittedName>
        <fullName evidence="7">BZ3500_MvSof-1268-A1-R1_Chr1-3g02521 protein</fullName>
    </submittedName>
</protein>
<dbReference type="PANTHER" id="PTHR14296:SF3">
    <property type="entry name" value="DIKAR, ISOFORM F"/>
    <property type="match status" value="1"/>
</dbReference>
<feature type="compositionally biased region" description="Basic and acidic residues" evidence="5">
    <location>
        <begin position="725"/>
        <end position="736"/>
    </location>
</feature>
<feature type="compositionally biased region" description="Low complexity" evidence="5">
    <location>
        <begin position="231"/>
        <end position="247"/>
    </location>
</feature>
<dbReference type="EMBL" id="FMWP01000014">
    <property type="protein sequence ID" value="SCZ91058.1"/>
    <property type="molecule type" value="Genomic_DNA"/>
</dbReference>
<keyword evidence="3" id="KW-0862">Zinc</keyword>
<name>A0A2X0LBY8_9BASI</name>
<evidence type="ECO:0000256" key="2">
    <source>
        <dbReference type="ARBA" id="ARBA00022771"/>
    </source>
</evidence>
<reference evidence="8" key="1">
    <citation type="submission" date="2016-10" db="EMBL/GenBank/DDBJ databases">
        <authorList>
            <person name="Jeantristanb JTB J.-T."/>
            <person name="Ricardo R."/>
        </authorList>
    </citation>
    <scope>NUCLEOTIDE SEQUENCE [LARGE SCALE GENOMIC DNA]</scope>
</reference>
<dbReference type="PROSITE" id="PS01359">
    <property type="entry name" value="ZF_PHD_1"/>
    <property type="match status" value="1"/>
</dbReference>
<feature type="region of interest" description="Disordered" evidence="5">
    <location>
        <begin position="913"/>
        <end position="1056"/>
    </location>
</feature>
<dbReference type="GO" id="GO:0031213">
    <property type="term" value="C:RSF complex"/>
    <property type="evidence" value="ECO:0007669"/>
    <property type="project" value="InterPro"/>
</dbReference>
<dbReference type="InterPro" id="IPR011011">
    <property type="entry name" value="Znf_FYVE_PHD"/>
</dbReference>
<dbReference type="GO" id="GO:0006355">
    <property type="term" value="P:regulation of DNA-templated transcription"/>
    <property type="evidence" value="ECO:0007669"/>
    <property type="project" value="InterPro"/>
</dbReference>
<dbReference type="InterPro" id="IPR028938">
    <property type="entry name" value="Rsf1-like"/>
</dbReference>
<proteinExistence type="predicted"/>
<dbReference type="InterPro" id="IPR019786">
    <property type="entry name" value="Zinc_finger_PHD-type_CS"/>
</dbReference>
<evidence type="ECO:0000256" key="1">
    <source>
        <dbReference type="ARBA" id="ARBA00022723"/>
    </source>
</evidence>
<feature type="region of interest" description="Disordered" evidence="5">
    <location>
        <begin position="351"/>
        <end position="417"/>
    </location>
</feature>
<dbReference type="Proteomes" id="UP000249723">
    <property type="component" value="Unassembled WGS sequence"/>
</dbReference>
<keyword evidence="1" id="KW-0479">Metal-binding</keyword>
<evidence type="ECO:0000256" key="3">
    <source>
        <dbReference type="ARBA" id="ARBA00022833"/>
    </source>
</evidence>
<feature type="region of interest" description="Disordered" evidence="5">
    <location>
        <begin position="131"/>
        <end position="218"/>
    </location>
</feature>
<feature type="compositionally biased region" description="Polar residues" evidence="5">
    <location>
        <begin position="203"/>
        <end position="214"/>
    </location>
</feature>
<keyword evidence="2" id="KW-0863">Zinc-finger</keyword>
<feature type="compositionally biased region" description="Low complexity" evidence="5">
    <location>
        <begin position="131"/>
        <end position="153"/>
    </location>
</feature>
<feature type="compositionally biased region" description="Low complexity" evidence="5">
    <location>
        <begin position="927"/>
        <end position="939"/>
    </location>
</feature>
<dbReference type="SMART" id="SM00249">
    <property type="entry name" value="PHD"/>
    <property type="match status" value="1"/>
</dbReference>